<dbReference type="AlphaFoldDB" id="A0A401TV75"/>
<name>A0A401TV75_CHIPU</name>
<protein>
    <submittedName>
        <fullName evidence="2">Uncharacterized protein</fullName>
    </submittedName>
</protein>
<feature type="region of interest" description="Disordered" evidence="1">
    <location>
        <begin position="62"/>
        <end position="94"/>
    </location>
</feature>
<evidence type="ECO:0000313" key="2">
    <source>
        <dbReference type="EMBL" id="GCC46543.1"/>
    </source>
</evidence>
<feature type="region of interest" description="Disordered" evidence="1">
    <location>
        <begin position="123"/>
        <end position="159"/>
    </location>
</feature>
<keyword evidence="3" id="KW-1185">Reference proteome</keyword>
<dbReference type="Proteomes" id="UP000287033">
    <property type="component" value="Unassembled WGS sequence"/>
</dbReference>
<reference evidence="2 3" key="1">
    <citation type="journal article" date="2018" name="Nat. Ecol. Evol.">
        <title>Shark genomes provide insights into elasmobranch evolution and the origin of vertebrates.</title>
        <authorList>
            <person name="Hara Y"/>
            <person name="Yamaguchi K"/>
            <person name="Onimaru K"/>
            <person name="Kadota M"/>
            <person name="Koyanagi M"/>
            <person name="Keeley SD"/>
            <person name="Tatsumi K"/>
            <person name="Tanaka K"/>
            <person name="Motone F"/>
            <person name="Kageyama Y"/>
            <person name="Nozu R"/>
            <person name="Adachi N"/>
            <person name="Nishimura O"/>
            <person name="Nakagawa R"/>
            <person name="Tanegashima C"/>
            <person name="Kiyatake I"/>
            <person name="Matsumoto R"/>
            <person name="Murakumo K"/>
            <person name="Nishida K"/>
            <person name="Terakita A"/>
            <person name="Kuratani S"/>
            <person name="Sato K"/>
            <person name="Hyodo S Kuraku.S."/>
        </authorList>
    </citation>
    <scope>NUCLEOTIDE SEQUENCE [LARGE SCALE GENOMIC DNA]</scope>
</reference>
<sequence length="190" mass="21800">MSCEPWRAARSGRRLRSFPARLSDVYVWSRAGFLASDCRGGWWQFASIVTWLGCSDEPQGEWLRRPNRGGQSKLRRGRRRGDRSKPEVAPVRSGSCRHHGACCCDPRDHRGCRRGWRCRRGDPVGRSRPRRGLACRDGRADRAHARDTSDRTQLHRRDDTPRQSQCELCCAPPIRWTRGADLAIRRYCGG</sequence>
<feature type="compositionally biased region" description="Basic residues" evidence="1">
    <location>
        <begin position="73"/>
        <end position="82"/>
    </location>
</feature>
<gene>
    <name evidence="2" type="ORF">chiPu_0030908</name>
</gene>
<comment type="caution">
    <text evidence="2">The sequence shown here is derived from an EMBL/GenBank/DDBJ whole genome shotgun (WGS) entry which is preliminary data.</text>
</comment>
<evidence type="ECO:0000313" key="3">
    <source>
        <dbReference type="Proteomes" id="UP000287033"/>
    </source>
</evidence>
<feature type="compositionally biased region" description="Basic and acidic residues" evidence="1">
    <location>
        <begin position="134"/>
        <end position="159"/>
    </location>
</feature>
<evidence type="ECO:0000256" key="1">
    <source>
        <dbReference type="SAM" id="MobiDB-lite"/>
    </source>
</evidence>
<feature type="non-terminal residue" evidence="2">
    <location>
        <position position="190"/>
    </location>
</feature>
<proteinExistence type="predicted"/>
<accession>A0A401TV75</accession>
<dbReference type="EMBL" id="BEZZ01196251">
    <property type="protein sequence ID" value="GCC46543.1"/>
    <property type="molecule type" value="Genomic_DNA"/>
</dbReference>
<organism evidence="2 3">
    <name type="scientific">Chiloscyllium punctatum</name>
    <name type="common">Brownbanded bambooshark</name>
    <name type="synonym">Hemiscyllium punctatum</name>
    <dbReference type="NCBI Taxonomy" id="137246"/>
    <lineage>
        <taxon>Eukaryota</taxon>
        <taxon>Metazoa</taxon>
        <taxon>Chordata</taxon>
        <taxon>Craniata</taxon>
        <taxon>Vertebrata</taxon>
        <taxon>Chondrichthyes</taxon>
        <taxon>Elasmobranchii</taxon>
        <taxon>Galeomorphii</taxon>
        <taxon>Galeoidea</taxon>
        <taxon>Orectolobiformes</taxon>
        <taxon>Hemiscylliidae</taxon>
        <taxon>Chiloscyllium</taxon>
    </lineage>
</organism>